<feature type="domain" description="GH64" evidence="1">
    <location>
        <begin position="22"/>
        <end position="391"/>
    </location>
</feature>
<dbReference type="EMBL" id="KV745643">
    <property type="protein sequence ID" value="OCK73828.1"/>
    <property type="molecule type" value="Genomic_DNA"/>
</dbReference>
<evidence type="ECO:0000313" key="3">
    <source>
        <dbReference type="Proteomes" id="UP000250266"/>
    </source>
</evidence>
<protein>
    <submittedName>
        <fullName evidence="2">Glycoside hydrolase family 64 protein</fullName>
    </submittedName>
</protein>
<dbReference type="OrthoDB" id="10058186at2759"/>
<dbReference type="PROSITE" id="PS52006">
    <property type="entry name" value="GH64"/>
    <property type="match status" value="1"/>
</dbReference>
<dbReference type="InterPro" id="IPR037176">
    <property type="entry name" value="Osmotin/thaumatin-like_sf"/>
</dbReference>
<accession>A0A8E2DYC4</accession>
<dbReference type="PANTHER" id="PTHR38165:SF1">
    <property type="entry name" value="GLUCANASE B"/>
    <property type="match status" value="1"/>
</dbReference>
<sequence length="396" mass="42267">MPVQIEHQVARSASQRVLAAAPGTLNIALQNQTSSNTVYAYITGLAINNNNAPVLLQSDGHTLYYPQSPSSTGAPLAADCAIRLGAPGSTTTVNIPKIAGGRIWFSIDAPLVFLLNPGPALVEPSVTNYSDPNINISWAFCEFTYNDSQLFANISYVDFVSIPVALTLQNTSGGTQHISGMPASGLTTVCNNLRTQAAVDNQPWDQLIYSNNGQPLRALAPNNLIVTNNTAFANYWDPYVQQVWSKFSSTNMEINSQSSYGNIYGQVSNGMLNLNGAGSFNQPSAGDIFTCNTGPFATGSNTERNIVIPRLAAAFNRSTLLLSNEFPNGITESQYYQDPITNHYARIVHNANLDGKGYSFPYDDVVPDGGSDQAGIVSDGSPSLLTVTVGGTNAYT</sequence>
<dbReference type="CDD" id="cd09220">
    <property type="entry name" value="GH64-GluB-like"/>
    <property type="match status" value="1"/>
</dbReference>
<dbReference type="InterPro" id="IPR032477">
    <property type="entry name" value="Glyco_hydro_64"/>
</dbReference>
<dbReference type="Gene3D" id="2.60.110.10">
    <property type="entry name" value="Thaumatin"/>
    <property type="match status" value="1"/>
</dbReference>
<gene>
    <name evidence="2" type="ORF">K432DRAFT_339751</name>
</gene>
<dbReference type="Pfam" id="PF16483">
    <property type="entry name" value="Glyco_hydro_64"/>
    <property type="match status" value="1"/>
</dbReference>
<reference evidence="2 3" key="1">
    <citation type="journal article" date="2016" name="Nat. Commun.">
        <title>Ectomycorrhizal ecology is imprinted in the genome of the dominant symbiotic fungus Cenococcum geophilum.</title>
        <authorList>
            <consortium name="DOE Joint Genome Institute"/>
            <person name="Peter M."/>
            <person name="Kohler A."/>
            <person name="Ohm R.A."/>
            <person name="Kuo A."/>
            <person name="Krutzmann J."/>
            <person name="Morin E."/>
            <person name="Arend M."/>
            <person name="Barry K.W."/>
            <person name="Binder M."/>
            <person name="Choi C."/>
            <person name="Clum A."/>
            <person name="Copeland A."/>
            <person name="Grisel N."/>
            <person name="Haridas S."/>
            <person name="Kipfer T."/>
            <person name="LaButti K."/>
            <person name="Lindquist E."/>
            <person name="Lipzen A."/>
            <person name="Maire R."/>
            <person name="Meier B."/>
            <person name="Mihaltcheva S."/>
            <person name="Molinier V."/>
            <person name="Murat C."/>
            <person name="Poggeler S."/>
            <person name="Quandt C.A."/>
            <person name="Sperisen C."/>
            <person name="Tritt A."/>
            <person name="Tisserant E."/>
            <person name="Crous P.W."/>
            <person name="Henrissat B."/>
            <person name="Nehls U."/>
            <person name="Egli S."/>
            <person name="Spatafora J.W."/>
            <person name="Grigoriev I.V."/>
            <person name="Martin F.M."/>
        </authorList>
    </citation>
    <scope>NUCLEOTIDE SEQUENCE [LARGE SCALE GENOMIC DNA]</scope>
    <source>
        <strain evidence="2 3">CBS 459.81</strain>
    </source>
</reference>
<evidence type="ECO:0000259" key="1">
    <source>
        <dbReference type="PROSITE" id="PS52006"/>
    </source>
</evidence>
<evidence type="ECO:0000313" key="2">
    <source>
        <dbReference type="EMBL" id="OCK73828.1"/>
    </source>
</evidence>
<dbReference type="Gene3D" id="3.30.920.50">
    <property type="entry name" value="Beta-1,3-glucanase, C-terminal domain"/>
    <property type="match status" value="1"/>
</dbReference>
<dbReference type="PANTHER" id="PTHR38165">
    <property type="match status" value="1"/>
</dbReference>
<organism evidence="2 3">
    <name type="scientific">Lepidopterella palustris CBS 459.81</name>
    <dbReference type="NCBI Taxonomy" id="1314670"/>
    <lineage>
        <taxon>Eukaryota</taxon>
        <taxon>Fungi</taxon>
        <taxon>Dikarya</taxon>
        <taxon>Ascomycota</taxon>
        <taxon>Pezizomycotina</taxon>
        <taxon>Dothideomycetes</taxon>
        <taxon>Pleosporomycetidae</taxon>
        <taxon>Mytilinidiales</taxon>
        <taxon>Argynnaceae</taxon>
        <taxon>Lepidopterella</taxon>
    </lineage>
</organism>
<dbReference type="Proteomes" id="UP000250266">
    <property type="component" value="Unassembled WGS sequence"/>
</dbReference>
<dbReference type="AlphaFoldDB" id="A0A8E2DYC4"/>
<dbReference type="GO" id="GO:0016787">
    <property type="term" value="F:hydrolase activity"/>
    <property type="evidence" value="ECO:0007669"/>
    <property type="project" value="UniProtKB-KW"/>
</dbReference>
<keyword evidence="3" id="KW-1185">Reference proteome</keyword>
<proteinExistence type="predicted"/>
<dbReference type="InterPro" id="IPR037398">
    <property type="entry name" value="Glyco_hydro_64_fam"/>
</dbReference>
<keyword evidence="2" id="KW-0378">Hydrolase</keyword>
<dbReference type="InterPro" id="IPR042517">
    <property type="entry name" value="Glyco_hydro_64_N_2"/>
</dbReference>
<name>A0A8E2DYC4_9PEZI</name>